<accession>A0A161Q7B3</accession>
<dbReference type="Pfam" id="PF04166">
    <property type="entry name" value="PdxA"/>
    <property type="match status" value="1"/>
</dbReference>
<dbReference type="Gene3D" id="3.40.718.10">
    <property type="entry name" value="Isopropylmalate Dehydrogenase"/>
    <property type="match status" value="1"/>
</dbReference>
<gene>
    <name evidence="4" type="ORF">AUP44_22185</name>
</gene>
<protein>
    <submittedName>
        <fullName evidence="4">4-hydroxythreonine-4-phosphate dehydrogenase</fullName>
    </submittedName>
</protein>
<dbReference type="PANTHER" id="PTHR30004:SF6">
    <property type="entry name" value="D-THREONATE 4-PHOSPHATE DEHYDROGENASE"/>
    <property type="match status" value="1"/>
</dbReference>
<dbReference type="GO" id="GO:0051287">
    <property type="term" value="F:NAD binding"/>
    <property type="evidence" value="ECO:0007669"/>
    <property type="project" value="InterPro"/>
</dbReference>
<comment type="caution">
    <text evidence="4">The sequence shown here is derived from an EMBL/GenBank/DDBJ whole genome shotgun (WGS) entry which is preliminary data.</text>
</comment>
<dbReference type="GeneID" id="97243208"/>
<dbReference type="InterPro" id="IPR005255">
    <property type="entry name" value="PdxA_fam"/>
</dbReference>
<organism evidence="4 5">
    <name type="scientific">Tistrella mobilis</name>
    <dbReference type="NCBI Taxonomy" id="171437"/>
    <lineage>
        <taxon>Bacteria</taxon>
        <taxon>Pseudomonadati</taxon>
        <taxon>Pseudomonadota</taxon>
        <taxon>Alphaproteobacteria</taxon>
        <taxon>Geminicoccales</taxon>
        <taxon>Geminicoccaceae</taxon>
        <taxon>Tistrella</taxon>
    </lineage>
</organism>
<dbReference type="AlphaFoldDB" id="A0A161Q7B3"/>
<sequence>MAETAPVLVTMGDPAGIGPEIIVKALAGAARPLPVVVVGDARVMARAVGLVAPDMRIDIVTDPLAGTAGPGVIRLVESGRLDPLPGFGRIDAAAARAAVDAVLAAVRLVQAGRGSAIVTAPINKAALALAGLSWPGHTELLAAHAGRGPAAMMLAGPDLRVVPATLHVALAEAVAGLDHDTELAAIRAADQGARAFGIPAPRVAVAALNPHAGDGGRFGDAEARILAPAIAAARAEGIDASGPWPADTVFLQARRGRFDVVVAQYHDQAMIPAKLDGLDAAVNVTLGLDLIRTSPDHGTAFDIAGRGIADPAPLLAAIACARRLCPASSHPATPASRQPADSRTGA</sequence>
<dbReference type="GO" id="GO:0046872">
    <property type="term" value="F:metal ion binding"/>
    <property type="evidence" value="ECO:0007669"/>
    <property type="project" value="UniProtKB-KW"/>
</dbReference>
<keyword evidence="3" id="KW-0520">NAD</keyword>
<keyword evidence="1" id="KW-0479">Metal-binding</keyword>
<dbReference type="GO" id="GO:0016491">
    <property type="term" value="F:oxidoreductase activity"/>
    <property type="evidence" value="ECO:0007669"/>
    <property type="project" value="UniProtKB-KW"/>
</dbReference>
<evidence type="ECO:0000256" key="1">
    <source>
        <dbReference type="ARBA" id="ARBA00022723"/>
    </source>
</evidence>
<name>A0A161Q7B3_9PROT</name>
<dbReference type="SUPFAM" id="SSF53659">
    <property type="entry name" value="Isocitrate/Isopropylmalate dehydrogenase-like"/>
    <property type="match status" value="1"/>
</dbReference>
<evidence type="ECO:0000313" key="4">
    <source>
        <dbReference type="EMBL" id="KYO56359.1"/>
    </source>
</evidence>
<keyword evidence="2" id="KW-0560">Oxidoreductase</keyword>
<dbReference type="EMBL" id="LPZR01000045">
    <property type="protein sequence ID" value="KYO56359.1"/>
    <property type="molecule type" value="Genomic_DNA"/>
</dbReference>
<reference evidence="4 5" key="1">
    <citation type="submission" date="2015-12" db="EMBL/GenBank/DDBJ databases">
        <title>Genome sequence of Tistrella mobilis MCCC 1A02139.</title>
        <authorList>
            <person name="Lu L."/>
            <person name="Lai Q."/>
            <person name="Shao Z."/>
            <person name="Qian P."/>
        </authorList>
    </citation>
    <scope>NUCLEOTIDE SEQUENCE [LARGE SCALE GENOMIC DNA]</scope>
    <source>
        <strain evidence="4 5">MCCC 1A02139</strain>
    </source>
</reference>
<evidence type="ECO:0000256" key="3">
    <source>
        <dbReference type="ARBA" id="ARBA00023027"/>
    </source>
</evidence>
<evidence type="ECO:0000256" key="2">
    <source>
        <dbReference type="ARBA" id="ARBA00023002"/>
    </source>
</evidence>
<dbReference type="PANTHER" id="PTHR30004">
    <property type="entry name" value="4-HYDROXYTHREONINE-4-PHOSPHATE DEHYDROGENASE"/>
    <property type="match status" value="1"/>
</dbReference>
<evidence type="ECO:0000313" key="5">
    <source>
        <dbReference type="Proteomes" id="UP000075787"/>
    </source>
</evidence>
<dbReference type="Proteomes" id="UP000075787">
    <property type="component" value="Unassembled WGS sequence"/>
</dbReference>
<proteinExistence type="predicted"/>
<dbReference type="RefSeq" id="WP_062761896.1">
    <property type="nucleotide sequence ID" value="NZ_CP121045.1"/>
</dbReference>
<dbReference type="NCBIfam" id="TIGR00557">
    <property type="entry name" value="pdxA"/>
    <property type="match status" value="1"/>
</dbReference>
<dbReference type="OrthoDB" id="9801783at2"/>